<name>A0A7J7LF80_9MAGN</name>
<reference evidence="1 2" key="1">
    <citation type="journal article" date="2020" name="IScience">
        <title>Genome Sequencing of the Endangered Kingdonia uniflora (Circaeasteraceae, Ranunculales) Reveals Potential Mechanisms of Evolutionary Specialization.</title>
        <authorList>
            <person name="Sun Y."/>
            <person name="Deng T."/>
            <person name="Zhang A."/>
            <person name="Moore M.J."/>
            <person name="Landis J.B."/>
            <person name="Lin N."/>
            <person name="Zhang H."/>
            <person name="Zhang X."/>
            <person name="Huang J."/>
            <person name="Zhang X."/>
            <person name="Sun H."/>
            <person name="Wang H."/>
        </authorList>
    </citation>
    <scope>NUCLEOTIDE SEQUENCE [LARGE SCALE GENOMIC DNA]</scope>
    <source>
        <strain evidence="1">TB1705</strain>
        <tissue evidence="1">Leaf</tissue>
    </source>
</reference>
<protein>
    <submittedName>
        <fullName evidence="1">Uncharacterized protein</fullName>
    </submittedName>
</protein>
<accession>A0A7J7LF80</accession>
<evidence type="ECO:0000313" key="2">
    <source>
        <dbReference type="Proteomes" id="UP000541444"/>
    </source>
</evidence>
<proteinExistence type="predicted"/>
<evidence type="ECO:0000313" key="1">
    <source>
        <dbReference type="EMBL" id="KAF6141200.1"/>
    </source>
</evidence>
<organism evidence="1 2">
    <name type="scientific">Kingdonia uniflora</name>
    <dbReference type="NCBI Taxonomy" id="39325"/>
    <lineage>
        <taxon>Eukaryota</taxon>
        <taxon>Viridiplantae</taxon>
        <taxon>Streptophyta</taxon>
        <taxon>Embryophyta</taxon>
        <taxon>Tracheophyta</taxon>
        <taxon>Spermatophyta</taxon>
        <taxon>Magnoliopsida</taxon>
        <taxon>Ranunculales</taxon>
        <taxon>Circaeasteraceae</taxon>
        <taxon>Kingdonia</taxon>
    </lineage>
</organism>
<keyword evidence="2" id="KW-1185">Reference proteome</keyword>
<dbReference type="EMBL" id="JACGCM010002331">
    <property type="protein sequence ID" value="KAF6141200.1"/>
    <property type="molecule type" value="Genomic_DNA"/>
</dbReference>
<comment type="caution">
    <text evidence="1">The sequence shown here is derived from an EMBL/GenBank/DDBJ whole genome shotgun (WGS) entry which is preliminary data.</text>
</comment>
<dbReference type="Proteomes" id="UP000541444">
    <property type="component" value="Unassembled WGS sequence"/>
</dbReference>
<gene>
    <name evidence="1" type="ORF">GIB67_018290</name>
</gene>
<dbReference type="AlphaFoldDB" id="A0A7J7LF80"/>
<sequence length="332" mass="37472">MQRADEDALDLTYRLFKDHPRCNVNKENYLFTIVTRLGIELWEVLGKLGISRNKSVNNKSLKVQRVQAKRQMVGSSPTATHRVMATALNTGLSIHMVALVMAISLKPFNITYWSTTSGRRRPLKRNPSKSQHVELIDAGNNESQSNLKKWKLSNLPPFSSKVILSKVAVSKLDVAPKVHGSVDLKGMEVSFRKLATTARPDLNMEVYKLKISNLEKVLAKERAKSVKDKVELKAQYQQFVTLLREDSAWNMEQVSSVRDICTQHILKDGYSSTDLIALSERHFDYIVGPVFEEVKEKADLVREGLGTIFGPDGNVPLEWDQAHEVNVQDMVA</sequence>